<evidence type="ECO:0000313" key="2">
    <source>
        <dbReference type="Proteomes" id="UP000306402"/>
    </source>
</evidence>
<dbReference type="SUPFAM" id="SSF55008">
    <property type="entry name" value="HMA, heavy metal-associated domain"/>
    <property type="match status" value="1"/>
</dbReference>
<sequence>METLKFKTNIKCNACVATVTPFLNDDKAIETWQVDLLSPQRTLEVETSRSADEIAGILKKAGYLAEEIA</sequence>
<protein>
    <submittedName>
        <fullName evidence="1">Heavy-metal-associated domain-containing protein</fullName>
    </submittedName>
</protein>
<dbReference type="RefSeq" id="WP_138367125.1">
    <property type="nucleotide sequence ID" value="NZ_VCEJ01000005.1"/>
</dbReference>
<dbReference type="InterPro" id="IPR036163">
    <property type="entry name" value="HMA_dom_sf"/>
</dbReference>
<comment type="caution">
    <text evidence="1">The sequence shown here is derived from an EMBL/GenBank/DDBJ whole genome shotgun (WGS) entry which is preliminary data.</text>
</comment>
<reference evidence="1 2" key="1">
    <citation type="submission" date="2019-05" db="EMBL/GenBank/DDBJ databases">
        <authorList>
            <person name="Qu J.-H."/>
        </authorList>
    </citation>
    <scope>NUCLEOTIDE SEQUENCE [LARGE SCALE GENOMIC DNA]</scope>
    <source>
        <strain evidence="1 2">T17</strain>
    </source>
</reference>
<dbReference type="OrthoDB" id="677920at2"/>
<keyword evidence="2" id="KW-1185">Reference proteome</keyword>
<accession>A0A5R9KRX3</accession>
<dbReference type="Proteomes" id="UP000306402">
    <property type="component" value="Unassembled WGS sequence"/>
</dbReference>
<organism evidence="1 2">
    <name type="scientific">Dyadobacter luticola</name>
    <dbReference type="NCBI Taxonomy" id="1979387"/>
    <lineage>
        <taxon>Bacteria</taxon>
        <taxon>Pseudomonadati</taxon>
        <taxon>Bacteroidota</taxon>
        <taxon>Cytophagia</taxon>
        <taxon>Cytophagales</taxon>
        <taxon>Spirosomataceae</taxon>
        <taxon>Dyadobacter</taxon>
    </lineage>
</organism>
<dbReference type="AlphaFoldDB" id="A0A5R9KRX3"/>
<proteinExistence type="predicted"/>
<gene>
    <name evidence="1" type="ORF">FEN17_19770</name>
</gene>
<name>A0A5R9KRX3_9BACT</name>
<dbReference type="EMBL" id="VCEJ01000005">
    <property type="protein sequence ID" value="TLU98836.1"/>
    <property type="molecule type" value="Genomic_DNA"/>
</dbReference>
<evidence type="ECO:0000313" key="1">
    <source>
        <dbReference type="EMBL" id="TLU98836.1"/>
    </source>
</evidence>
<dbReference type="Gene3D" id="3.30.70.100">
    <property type="match status" value="1"/>
</dbReference>
<dbReference type="GO" id="GO:0046872">
    <property type="term" value="F:metal ion binding"/>
    <property type="evidence" value="ECO:0007669"/>
    <property type="project" value="InterPro"/>
</dbReference>